<organism evidence="1 2">
    <name type="scientific">Pseudoloma neurophilia</name>
    <dbReference type="NCBI Taxonomy" id="146866"/>
    <lineage>
        <taxon>Eukaryota</taxon>
        <taxon>Fungi</taxon>
        <taxon>Fungi incertae sedis</taxon>
        <taxon>Microsporidia</taxon>
        <taxon>Pseudoloma</taxon>
    </lineage>
</organism>
<reference evidence="1 2" key="1">
    <citation type="submission" date="2015-07" db="EMBL/GenBank/DDBJ databases">
        <title>The genome of Pseudoloma neurophilia, a relevant intracellular parasite of the zebrafish.</title>
        <authorList>
            <person name="Ndikumana S."/>
            <person name="Pelin A."/>
            <person name="Sanders J."/>
            <person name="Corradi N."/>
        </authorList>
    </citation>
    <scope>NUCLEOTIDE SEQUENCE [LARGE SCALE GENOMIC DNA]</scope>
    <source>
        <strain evidence="1 2">MK1</strain>
    </source>
</reference>
<evidence type="ECO:0000313" key="1">
    <source>
        <dbReference type="EMBL" id="KRH92663.1"/>
    </source>
</evidence>
<proteinExistence type="predicted"/>
<accession>A0A0R0M0X1</accession>
<keyword evidence="2" id="KW-1185">Reference proteome</keyword>
<dbReference type="Proteomes" id="UP000051530">
    <property type="component" value="Unassembled WGS sequence"/>
</dbReference>
<protein>
    <submittedName>
        <fullName evidence="1">Uncharacterized protein</fullName>
    </submittedName>
</protein>
<dbReference type="AlphaFoldDB" id="A0A0R0M0X1"/>
<evidence type="ECO:0000313" key="2">
    <source>
        <dbReference type="Proteomes" id="UP000051530"/>
    </source>
</evidence>
<name>A0A0R0M0X1_9MICR</name>
<sequence>MWREPAIKTMFSLSQFPTSSAPIISKFLEKRFQAVFDFVFVTKCCELW</sequence>
<comment type="caution">
    <text evidence="1">The sequence shown here is derived from an EMBL/GenBank/DDBJ whole genome shotgun (WGS) entry which is preliminary data.</text>
</comment>
<dbReference type="EMBL" id="LGUB01000767">
    <property type="protein sequence ID" value="KRH92663.1"/>
    <property type="molecule type" value="Genomic_DNA"/>
</dbReference>
<dbReference type="VEuPathDB" id="MicrosporidiaDB:M153_3704000803"/>
<gene>
    <name evidence="1" type="ORF">M153_3704000803</name>
</gene>